<dbReference type="AlphaFoldDB" id="A0A4Z1AI19"/>
<organism evidence="2 3">
    <name type="scientific">Leptospira dzoumogneensis</name>
    <dbReference type="NCBI Taxonomy" id="2484904"/>
    <lineage>
        <taxon>Bacteria</taxon>
        <taxon>Pseudomonadati</taxon>
        <taxon>Spirochaetota</taxon>
        <taxon>Spirochaetia</taxon>
        <taxon>Leptospirales</taxon>
        <taxon>Leptospiraceae</taxon>
        <taxon>Leptospira</taxon>
    </lineage>
</organism>
<protein>
    <submittedName>
        <fullName evidence="2">Uncharacterized protein</fullName>
    </submittedName>
</protein>
<evidence type="ECO:0000313" key="2">
    <source>
        <dbReference type="EMBL" id="TGM97618.1"/>
    </source>
</evidence>
<keyword evidence="1" id="KW-0812">Transmembrane</keyword>
<keyword evidence="1" id="KW-0472">Membrane</keyword>
<feature type="transmembrane region" description="Helical" evidence="1">
    <location>
        <begin position="20"/>
        <end position="39"/>
    </location>
</feature>
<reference evidence="2" key="1">
    <citation type="journal article" date="2019" name="PLoS Negl. Trop. Dis.">
        <title>Revisiting the worldwide diversity of Leptospira species in the environment.</title>
        <authorList>
            <person name="Vincent A.T."/>
            <person name="Schiettekatte O."/>
            <person name="Bourhy P."/>
            <person name="Veyrier F.J."/>
            <person name="Picardeau M."/>
        </authorList>
    </citation>
    <scope>NUCLEOTIDE SEQUENCE [LARGE SCALE GENOMIC DNA]</scope>
    <source>
        <strain evidence="2">201601113</strain>
    </source>
</reference>
<dbReference type="OrthoDB" id="343789at2"/>
<dbReference type="Proteomes" id="UP000297241">
    <property type="component" value="Unassembled WGS sequence"/>
</dbReference>
<gene>
    <name evidence="2" type="ORF">EHR06_15955</name>
</gene>
<dbReference type="EMBL" id="RQHS01000019">
    <property type="protein sequence ID" value="TGM97618.1"/>
    <property type="molecule type" value="Genomic_DNA"/>
</dbReference>
<name>A0A4Z1AI19_9LEPT</name>
<sequence>MNVQGKLGRGVQSSEADSCFLFFVSAFFSLGVSVISLPVHSSSEKSIFLTGLVSEIQPNCETNKVTQIQNTNRL</sequence>
<keyword evidence="3" id="KW-1185">Reference proteome</keyword>
<evidence type="ECO:0000313" key="3">
    <source>
        <dbReference type="Proteomes" id="UP000297241"/>
    </source>
</evidence>
<accession>A0A4Z1AI19</accession>
<keyword evidence="1" id="KW-1133">Transmembrane helix</keyword>
<evidence type="ECO:0000256" key="1">
    <source>
        <dbReference type="SAM" id="Phobius"/>
    </source>
</evidence>
<comment type="caution">
    <text evidence="2">The sequence shown here is derived from an EMBL/GenBank/DDBJ whole genome shotgun (WGS) entry which is preliminary data.</text>
</comment>
<proteinExistence type="predicted"/>